<gene>
    <name evidence="3" type="ORF">P8627_10970</name>
</gene>
<evidence type="ECO:0000313" key="3">
    <source>
        <dbReference type="EMBL" id="WGH77557.1"/>
    </source>
</evidence>
<dbReference type="InterPro" id="IPR036812">
    <property type="entry name" value="NAD(P)_OxRdtase_dom_sf"/>
</dbReference>
<evidence type="ECO:0000259" key="2">
    <source>
        <dbReference type="Pfam" id="PF00248"/>
    </source>
</evidence>
<dbReference type="SUPFAM" id="SSF51430">
    <property type="entry name" value="NAD(P)-linked oxidoreductase"/>
    <property type="match status" value="1"/>
</dbReference>
<reference evidence="3 4" key="1">
    <citation type="submission" date="2023-04" db="EMBL/GenBank/DDBJ databases">
        <title>Jannaschia ovalis sp. nov., a marine bacterium isolated from sea tidal flat.</title>
        <authorList>
            <person name="Kwon D.Y."/>
            <person name="Kim J.-J."/>
        </authorList>
    </citation>
    <scope>NUCLEOTIDE SEQUENCE [LARGE SCALE GENOMIC DNA]</scope>
    <source>
        <strain evidence="3 4">GRR-S6-38</strain>
    </source>
</reference>
<evidence type="ECO:0000313" key="4">
    <source>
        <dbReference type="Proteomes" id="UP001243420"/>
    </source>
</evidence>
<dbReference type="Pfam" id="PF00248">
    <property type="entry name" value="Aldo_ket_red"/>
    <property type="match status" value="1"/>
</dbReference>
<dbReference type="EMBL" id="CP122537">
    <property type="protein sequence ID" value="WGH77557.1"/>
    <property type="molecule type" value="Genomic_DNA"/>
</dbReference>
<sequence length="310" mass="32982">MTQITALDGSALAPLCFGTMQFGGTADEAASRAMYDDCRAAGVNFFDTAHVYTDGASETLLGRFTGPEREAVVIATKANYPGGAGRKNILSSLDDSRKRLGTDVIDILYLHRWDPDTPLEESFETLAKLQSEGTVRHLAVSNFAAWQVMKAQAVAASLGTRIAMIQPMYNLVKRQAEVEILPMAADQGIAVAPYSPLGGGLLSGKYAEGGSGRLTENEMYAKRYAPDWMHQAARGLSRIAAEAGQHPATLAVAWVASHPAVTAPIISARDSAQLAPSLAAMDLRLDPALRDRLSALAPTPAPATDRLEEA</sequence>
<dbReference type="Gene3D" id="3.20.20.100">
    <property type="entry name" value="NADP-dependent oxidoreductase domain"/>
    <property type="match status" value="1"/>
</dbReference>
<evidence type="ECO:0000256" key="1">
    <source>
        <dbReference type="ARBA" id="ARBA00023002"/>
    </source>
</evidence>
<dbReference type="Proteomes" id="UP001243420">
    <property type="component" value="Chromosome"/>
</dbReference>
<name>A0ABY8L867_9RHOB</name>
<feature type="domain" description="NADP-dependent oxidoreductase" evidence="2">
    <location>
        <begin position="14"/>
        <end position="288"/>
    </location>
</feature>
<dbReference type="PANTHER" id="PTHR43364:SF4">
    <property type="entry name" value="NAD(P)-LINKED OXIDOREDUCTASE SUPERFAMILY PROTEIN"/>
    <property type="match status" value="1"/>
</dbReference>
<keyword evidence="1" id="KW-0560">Oxidoreductase</keyword>
<protein>
    <submittedName>
        <fullName evidence="3">Aldo/keto reductase</fullName>
    </submittedName>
</protein>
<dbReference type="InterPro" id="IPR023210">
    <property type="entry name" value="NADP_OxRdtase_dom"/>
</dbReference>
<proteinExistence type="predicted"/>
<accession>A0ABY8L867</accession>
<organism evidence="3 4">
    <name type="scientific">Jannaschia ovalis</name>
    <dbReference type="NCBI Taxonomy" id="3038773"/>
    <lineage>
        <taxon>Bacteria</taxon>
        <taxon>Pseudomonadati</taxon>
        <taxon>Pseudomonadota</taxon>
        <taxon>Alphaproteobacteria</taxon>
        <taxon>Rhodobacterales</taxon>
        <taxon>Roseobacteraceae</taxon>
        <taxon>Jannaschia</taxon>
    </lineage>
</organism>
<keyword evidence="4" id="KW-1185">Reference proteome</keyword>
<dbReference type="PANTHER" id="PTHR43364">
    <property type="entry name" value="NADH-SPECIFIC METHYLGLYOXAL REDUCTASE-RELATED"/>
    <property type="match status" value="1"/>
</dbReference>
<dbReference type="RefSeq" id="WP_279964135.1">
    <property type="nucleotide sequence ID" value="NZ_CP122537.1"/>
</dbReference>
<dbReference type="InterPro" id="IPR050523">
    <property type="entry name" value="AKR_Detox_Biosynth"/>
</dbReference>